<dbReference type="GO" id="GO:0006820">
    <property type="term" value="P:monoatomic anion transport"/>
    <property type="evidence" value="ECO:0007669"/>
    <property type="project" value="InterPro"/>
</dbReference>
<feature type="non-terminal residue" evidence="7">
    <location>
        <position position="96"/>
    </location>
</feature>
<evidence type="ECO:0000256" key="3">
    <source>
        <dbReference type="ARBA" id="ARBA00022989"/>
    </source>
</evidence>
<dbReference type="InterPro" id="IPR003020">
    <property type="entry name" value="HCO3_transpt_euk"/>
</dbReference>
<keyword evidence="3 5" id="KW-1133">Transmembrane helix</keyword>
<evidence type="ECO:0000256" key="4">
    <source>
        <dbReference type="ARBA" id="ARBA00023136"/>
    </source>
</evidence>
<evidence type="ECO:0000313" key="7">
    <source>
        <dbReference type="EMBL" id="GMR43551.1"/>
    </source>
</evidence>
<dbReference type="GO" id="GO:0050801">
    <property type="term" value="P:monoatomic ion homeostasis"/>
    <property type="evidence" value="ECO:0007669"/>
    <property type="project" value="TreeGrafter"/>
</dbReference>
<comment type="subcellular location">
    <subcellularLocation>
        <location evidence="1">Membrane</location>
        <topology evidence="1">Multi-pass membrane protein</topology>
    </subcellularLocation>
</comment>
<keyword evidence="2 5" id="KW-0812">Transmembrane</keyword>
<evidence type="ECO:0000256" key="1">
    <source>
        <dbReference type="ARBA" id="ARBA00004141"/>
    </source>
</evidence>
<accession>A0AAN5CHC6</accession>
<gene>
    <name evidence="7" type="ORF">PMAYCL1PPCAC_13747</name>
</gene>
<sequence>MHAALPSSFLHLRSLADVEERLSDGRIQQVIAKPREVRGSIFIAHLLIIPIYIGALPFISEYVPTALFHGLFLFMAFSSLSSNQFFHRLTLIFTEQ</sequence>
<dbReference type="InterPro" id="IPR011531">
    <property type="entry name" value="HCO3_transpt-like_TM_dom"/>
</dbReference>
<evidence type="ECO:0000256" key="2">
    <source>
        <dbReference type="ARBA" id="ARBA00022692"/>
    </source>
</evidence>
<feature type="transmembrane region" description="Helical" evidence="5">
    <location>
        <begin position="66"/>
        <end position="86"/>
    </location>
</feature>
<protein>
    <recommendedName>
        <fullName evidence="6">Bicarbonate transporter-like transmembrane domain-containing protein</fullName>
    </recommendedName>
</protein>
<dbReference type="AlphaFoldDB" id="A0AAN5CHC6"/>
<feature type="domain" description="Bicarbonate transporter-like transmembrane" evidence="6">
    <location>
        <begin position="1"/>
        <end position="96"/>
    </location>
</feature>
<proteinExistence type="predicted"/>
<feature type="transmembrane region" description="Helical" evidence="5">
    <location>
        <begin position="41"/>
        <end position="60"/>
    </location>
</feature>
<reference evidence="8" key="1">
    <citation type="submission" date="2022-10" db="EMBL/GenBank/DDBJ databases">
        <title>Genome assembly of Pristionchus species.</title>
        <authorList>
            <person name="Yoshida K."/>
            <person name="Sommer R.J."/>
        </authorList>
    </citation>
    <scope>NUCLEOTIDE SEQUENCE [LARGE SCALE GENOMIC DNA]</scope>
    <source>
        <strain evidence="8">RS5460</strain>
    </source>
</reference>
<keyword evidence="4 5" id="KW-0472">Membrane</keyword>
<comment type="caution">
    <text evidence="7">The sequence shown here is derived from an EMBL/GenBank/DDBJ whole genome shotgun (WGS) entry which is preliminary data.</text>
</comment>
<dbReference type="GO" id="GO:0016323">
    <property type="term" value="C:basolateral plasma membrane"/>
    <property type="evidence" value="ECO:0007669"/>
    <property type="project" value="TreeGrafter"/>
</dbReference>
<dbReference type="PANTHER" id="PTHR11453">
    <property type="entry name" value="ANION EXCHANGE PROTEIN"/>
    <property type="match status" value="1"/>
</dbReference>
<name>A0AAN5CHC6_9BILA</name>
<dbReference type="EMBL" id="BTRK01000003">
    <property type="protein sequence ID" value="GMR43551.1"/>
    <property type="molecule type" value="Genomic_DNA"/>
</dbReference>
<dbReference type="PANTHER" id="PTHR11453:SF121">
    <property type="entry name" value="ANION TRANSPORTER ABTS-2"/>
    <property type="match status" value="1"/>
</dbReference>
<dbReference type="Pfam" id="PF00955">
    <property type="entry name" value="HCO3_cotransp"/>
    <property type="match status" value="1"/>
</dbReference>
<organism evidence="7 8">
    <name type="scientific">Pristionchus mayeri</name>
    <dbReference type="NCBI Taxonomy" id="1317129"/>
    <lineage>
        <taxon>Eukaryota</taxon>
        <taxon>Metazoa</taxon>
        <taxon>Ecdysozoa</taxon>
        <taxon>Nematoda</taxon>
        <taxon>Chromadorea</taxon>
        <taxon>Rhabditida</taxon>
        <taxon>Rhabditina</taxon>
        <taxon>Diplogasteromorpha</taxon>
        <taxon>Diplogasteroidea</taxon>
        <taxon>Neodiplogasteridae</taxon>
        <taxon>Pristionchus</taxon>
    </lineage>
</organism>
<evidence type="ECO:0000313" key="8">
    <source>
        <dbReference type="Proteomes" id="UP001328107"/>
    </source>
</evidence>
<dbReference type="Proteomes" id="UP001328107">
    <property type="component" value="Unassembled WGS sequence"/>
</dbReference>
<dbReference type="GO" id="GO:0005452">
    <property type="term" value="F:solute:inorganic anion antiporter activity"/>
    <property type="evidence" value="ECO:0007669"/>
    <property type="project" value="InterPro"/>
</dbReference>
<keyword evidence="8" id="KW-1185">Reference proteome</keyword>
<evidence type="ECO:0000256" key="5">
    <source>
        <dbReference type="SAM" id="Phobius"/>
    </source>
</evidence>
<evidence type="ECO:0000259" key="6">
    <source>
        <dbReference type="Pfam" id="PF00955"/>
    </source>
</evidence>